<feature type="transmembrane region" description="Helical" evidence="4">
    <location>
        <begin position="3269"/>
        <end position="3293"/>
    </location>
</feature>
<feature type="region of interest" description="Disordered" evidence="3">
    <location>
        <begin position="3512"/>
        <end position="3535"/>
    </location>
</feature>
<evidence type="ECO:0000256" key="2">
    <source>
        <dbReference type="SAM" id="Coils"/>
    </source>
</evidence>
<evidence type="ECO:0000313" key="7">
    <source>
        <dbReference type="EMBL" id="OMJ93310.1"/>
    </source>
</evidence>
<reference evidence="7 8" key="1">
    <citation type="submission" date="2016-11" db="EMBL/GenBank/DDBJ databases">
        <title>The macronuclear genome of Stentor coeruleus: a giant cell with tiny introns.</title>
        <authorList>
            <person name="Slabodnick M."/>
            <person name="Ruby J.G."/>
            <person name="Reiff S.B."/>
            <person name="Swart E.C."/>
            <person name="Gosai S."/>
            <person name="Prabakaran S."/>
            <person name="Witkowska E."/>
            <person name="Larue G.E."/>
            <person name="Fisher S."/>
            <person name="Freeman R.M."/>
            <person name="Gunawardena J."/>
            <person name="Chu W."/>
            <person name="Stover N.A."/>
            <person name="Gregory B.D."/>
            <person name="Nowacki M."/>
            <person name="Derisi J."/>
            <person name="Roy S.W."/>
            <person name="Marshall W.F."/>
            <person name="Sood P."/>
        </authorList>
    </citation>
    <scope>NUCLEOTIDE SEQUENCE [LARGE SCALE GENOMIC DNA]</scope>
    <source>
        <strain evidence="7">WM001</strain>
    </source>
</reference>
<dbReference type="PROSITE" id="PS50050">
    <property type="entry name" value="TNFR_NGFR_2"/>
    <property type="match status" value="1"/>
</dbReference>
<evidence type="ECO:0000256" key="1">
    <source>
        <dbReference type="PROSITE-ProRule" id="PRU00206"/>
    </source>
</evidence>
<comment type="caution">
    <text evidence="1">Lacks conserved residue(s) required for the propagation of feature annotation.</text>
</comment>
<keyword evidence="8" id="KW-1185">Reference proteome</keyword>
<dbReference type="Gene3D" id="2.10.50.10">
    <property type="entry name" value="Tumor Necrosis Factor Receptor, subunit A, domain 2"/>
    <property type="match status" value="7"/>
</dbReference>
<keyword evidence="4" id="KW-0472">Membrane</keyword>
<dbReference type="SMART" id="SM01411">
    <property type="entry name" value="Ephrin_rec_like"/>
    <property type="match status" value="32"/>
</dbReference>
<organism evidence="7 8">
    <name type="scientific">Stentor coeruleus</name>
    <dbReference type="NCBI Taxonomy" id="5963"/>
    <lineage>
        <taxon>Eukaryota</taxon>
        <taxon>Sar</taxon>
        <taxon>Alveolata</taxon>
        <taxon>Ciliophora</taxon>
        <taxon>Postciliodesmatophora</taxon>
        <taxon>Heterotrichea</taxon>
        <taxon>Heterotrichida</taxon>
        <taxon>Stentoridae</taxon>
        <taxon>Stentor</taxon>
    </lineage>
</organism>
<feature type="coiled-coil region" evidence="2">
    <location>
        <begin position="3951"/>
        <end position="4099"/>
    </location>
</feature>
<sequence>MLKALILLLTLYVSNAMNLVITTGSVTSTPGTTFTVTVQRYDSGTVSTGTDTVYLFLDSGGLFGPATSKSFIEGDTDLIFSGLYIAEIATYTLYAACSTYEKASITVTIGVSTTVAYLVFGTPTSATGCPINVYTKDVYGATVTSGSTSISLTLDSISSMFTTVTQASSNGVASFNSCPISNSGTFRLIATATGLPPALSDTFTVTETLASIALTAPTGTVYAGVACTISMSLLNTAGVTFLSSGNTITITKSSGSGTITTAGVTTFTLPVSASVTFSQAETISITATCSGSNCGSFTVTPISIVVSTNAVIDVKIPTHIEEGTTASYEIGLVGISPTYQVTVSITTTSVLTITTTSVVFAAGSTTGTYQSVSITVPMIGGTDHTESLTISHSITTSDPNYSAATFTGIGMASGGTMTLIVYTTTPTITVDKSLGSASYQISISQAPKSTSVTVAATFSGTDISISPSSVTFTTSDYSAKTITVTSLTSLSATSLSVTITNTITSADTLYSIYSGTTSSTIATVVMSSFPKFLISNSFLNIAKGESSTYSVSLSKLPTATVTVSLSISSTYVTLSTSSLSFTTSTYSTAQTITVTVSSIPASKTNIVYGATITHSASSTDTGYSGLKAITVVEIVNTCEPAVYDWFSTSTCVTTLSNFGVSSNLPVPCSTGYYYDTSLYACTICPAGKYCPNGIDATSCQSGWYQTSTGQTTCIRASAGTYSTSLTSTPTTTSTGYYSLTGETAQTQCLAGDYCSTINLPVEKKCALGTYTSSAGQISCSSCAGGYSCITNSSPVACNSNDYSPANYALCMKCSSVFSSCANTAVTMITEGNKITSNTIGTCGTNKVCSVRFNYIEFTCPYGTKYSSSTCAVCTSPNICTGTSTDTKCATYAETWGIICLVCAYPAYDSGSACKIPASKSSYSGSGSSESACADYTWSPQGYWTCDTCSPGYQCTKADTPTTTICINTDICVARATDVVNCPAGTYNSLQALMSINECLPCPPDQTCDTKVIAGTPTAQGLFATGSTKKNLDFYCISSETSGGIPVMAECNQCSAGNYCIKGFAYPILTGYFTSDSFSVSGCPFGKYLTSVTAGSVFSCAGCSTYSFCPRQSGLPTICPLGMTNPSSETKMCVRCGEGTFCPGGSLASSTPCISGSLCPRGTYSDTQYISTSGYYVTITNAQSEYDYVECDAGYYCAKGSTALPGSYNCVGGYYCLVGTPIDKFFACPPGTFSAATNNVQKSNCGQCTAGSGCMTGSSAVTACLGGFYCPAGSERSDQFACPEKKYSSAINNVASTDCTNCAAGYFCPPASTQQYSCPEGTYLPTNPGEVISDCLSCTGGYYCGAPHTSSPSQCGAGFYCNEGATAPLDCEPGYYCSGATMTYNDMLLKYCPAGYLCPSGVSSDLTNSAITTYDCVSGYYCLQSALFSLPCRPGTYLDTSRGTSLSSCKIGDAGYYLDSFASTTPGTQCPAGYYCLAGTSQPVSCPIGTYNPSPGGASKDNCVICDAGYYCDHEATVTPKNCPEGSYCLTGVSYPTLCPIGTYRAATNAAALTECTPCDAGSYCDTAGQTAVTGPCTAGYYCLLGSITATPVGQTYGYLCPAGSYCPEGTTSPVSCSAGTFNNYEGQSTEAGCIICPVGNYCSLVTDPYPSGHCDPGYFCGLQETSSQPPAGQATLGHYAAGGTPAEVACYVGTFQDTVGQSDCKICTAGYYCPNTAMDAALDCTVGHYCPEGTVDPIPCPPGTFRSTTGATDISGCNYCTAGKYCAGYGLSAESGDCAAGYYCKIGSPYEHPKEVVATANIAEYGPCPKGYYCEIGTTLSDLNPCPAGTYNPAEVGKSSDACLKCTAGRLCASTAMYNDDVMCPETYFCPEETGDATIHPCTAGHYCAEGSDYEKPCHPGYYTDADSQIACADCPVGSFCGRQTSTLTGNDCPAGYYCPLNTKYNKEYACPPGRYHDNLDGAGVAITIGSEDECKDCPAGKYCNEYGIGNVSTLDCEAGFYCTLNSLVSKPVTASYGGACAIGEFCPIRSSGVTPCTEGSYCSSSQLSAVTGPCTEGHYCKEGATVPTPIASLFSFGDVCPKGSYCTAETSTPILCSTGKYLPYTGGISSSDCLSCPAGFYCPNPGTTDENIIQCPDGYYCQPGTTDYTLTPCSAGHYCPLGSHEEILCAEGTYQDSTAQSTCKDCTAGNYCEKGATALTPCEKGYYCLANTGYKYSYPCPAGTYMDVTGSETIDDCKPCTAGKFCYGVGLLDVTENCKEGYYCTGSAEVATPPDNHATGSYCPRGTYCPVGSSVATDCDPGKYCITQGISTPSGDCFSGYYCVSNANTPVPVDIAIYGGTTCSQGSYCQTGSSTETPCPAGKFGAGVRLTVESDCAPCPYGYYCATTGLTAPTGQCSSGYFCEENSQSSTENDCTVGHYCPAGSFEPVPCYYGTYQPSTAQSSCDSCPEGKYCERHTDSGLDCPAGYYCPLGTRIDSEFPCLLGTYSDTTGLAECLECPAGYECVAGSDNSGVICQEFHYCPAGAGRGYICPGGSHGEGQDTLTDESECTTCPTGFYCVDGRISAQCEAGYFCTGGSSTPTPIGNNIGGSECSANHYCPTGSTVEVSCPTGKFNKLKGGKSVNDCSDCSPGYYCPEGSTSMIDCPAGSYCPQGYQEPVSCPVRTYNAKTLQDSENSCLVCPGGYMCTEKETADYTNYECNKIGAYCVVGAQVATPCPPGTYSSSTTAASIDDCLPCEEGYQCPGGSDLMLPCLEGTYCPKGSAYAKLCEIGYYCPPKSKKSYRCPKGYYCPKYEYKDLPNYVERLDLYYDTTYYNTSKYIQCPTGYACPEGSFAPTFCQPGYYALNDKCLACPTGTYANNTEGCKICDPGYICVLAATRPDPMYLETQGGYICPAGYYCPEGVSKEIPCTPGTYNTNKGQYSEDVCIKCAINTYTDSYGNANCYPCGSSAYSTIGSTTCECTGAYRSYMKSDGTCRCIPGYVFLSQGVQIADQDGVIDCFPKVYDFADKGLVRDPSGLPKDPADCSAECDGGSGTRLDGVGICQCTTVKSLDEYCNKECRDNSDKFSIVGSTIYLNDGEGSVSLDGTTGYYGFLKCSEGCTLYSMEMTDTGPQAVYGGGTALQSLFSTGNARGRRLVTASAGISNPVICISLNDTYIFSISKDHYPVYSKDSLLNTNKDFDYGAFQQLASLMDSASSSITIFAYTFQEQGIYDFIDSSTSDLHMIISVMGSGQQCPDSDIPIRTRTGSSLLTVGTQSKKNIISDPDWVFICSTIAWLIVMVILIIMGVYFFENKKWNYRFRLKADYRKDQINIELDALTKPESSLDESGKDESGHDDSDKEKAKGSEKELVMEDLMANDDIDPMIFQAMLKSLQEQDAIAKNTFFQRTEDGQGNMQNMLDKINKLKNFLKESLEGLNEGLPDNVSEEDIELTPEKEVEKALEGLADNFARDTSRFDDAKKKLMEILNDPNLSDKDKRSLIEDFNANIDRIDQALADEQMKANEILSKRLLDRKNRKKAKDKSQIDKGQEPEAPVQVTGFLRSLSKIAQEKDNQGVEEERKVIEEKINDEKNEIIKKMRQELSDNLKQAKDKREKEAMMEDYNRKAKELELRMQEEKERQEAELMQRLKNRKKPKGKDLEIETPEAEAPGFFKIEDQEKIEVLQDKHEQARQELYEKQEEERAKVLEEVEKIEIRIPKTDEREKLEAALKSTSNELERKELMTQINMIDEMVAAGNRSQQSQLEAKLLERKRLRALKEAELKKKHQAEQAKLDDKEDQEIAELTDNITKDRIEDIMRSGMSPEEITKKIKEMIDEKHELELSQLISKKQEILAEKQTYMLQDSLGLKSAELQKTRKAFANKRNEIETSALHPSAKMTELKDLEKKESDALTQIDYDFINNLGKAQDEMWRGVEDEFRQRFLDLADKHLSETSEILKKMRQVNPALLEHHLKQAQDEALDLRKQVENDYKNKVKELDVRQREIMSMQGEKEREIEELKRQLDEADAKKKEMFEVDRMRREMEEKQRKMIEEMRRRGIKPEQMEEMIKKHQQEMSEWEAVMEKERLRQKERMQERLNARLAKYQERMAQKVAKYKEENLKIITTKEDEKLELKFNAGRPDLLYEPIKDIDSKLRVNPLPIFTRSSIKEYADYSNLLQSLLIRVKKIERLVATVDLDKFEHIMSQLETISGYFGQLRKH</sequence>
<keyword evidence="4" id="KW-0812">Transmembrane</keyword>
<feature type="chain" id="PRO_5013294639" description="TNFR-Cys domain-containing protein" evidence="5">
    <location>
        <begin position="17"/>
        <end position="4197"/>
    </location>
</feature>
<feature type="region of interest" description="Disordered" evidence="3">
    <location>
        <begin position="3324"/>
        <end position="3349"/>
    </location>
</feature>
<accession>A0A1R2CWE8</accession>
<comment type="caution">
    <text evidence="7">The sequence shown here is derived from an EMBL/GenBank/DDBJ whole genome shotgun (WGS) entry which is preliminary data.</text>
</comment>
<keyword evidence="5" id="KW-0732">Signal</keyword>
<keyword evidence="2" id="KW-0175">Coiled coil</keyword>
<evidence type="ECO:0000256" key="3">
    <source>
        <dbReference type="SAM" id="MobiDB-lite"/>
    </source>
</evidence>
<name>A0A1R2CWE8_9CILI</name>
<protein>
    <recommendedName>
        <fullName evidence="6">TNFR-Cys domain-containing protein</fullName>
    </recommendedName>
</protein>
<keyword evidence="4" id="KW-1133">Transmembrane helix</keyword>
<feature type="region of interest" description="Disordered" evidence="3">
    <location>
        <begin position="3615"/>
        <end position="3652"/>
    </location>
</feature>
<feature type="compositionally biased region" description="Basic and acidic residues" evidence="3">
    <location>
        <begin position="3522"/>
        <end position="3531"/>
    </location>
</feature>
<feature type="compositionally biased region" description="Basic and acidic residues" evidence="3">
    <location>
        <begin position="3329"/>
        <end position="3349"/>
    </location>
</feature>
<gene>
    <name evidence="7" type="ORF">SteCoe_3776</name>
</gene>
<dbReference type="PANTHER" id="PTHR47236">
    <property type="entry name" value="GENE, 32742-RELATED-RELATED"/>
    <property type="match status" value="1"/>
</dbReference>
<evidence type="ECO:0000259" key="6">
    <source>
        <dbReference type="PROSITE" id="PS50050"/>
    </source>
</evidence>
<dbReference type="PANTHER" id="PTHR47236:SF4">
    <property type="entry name" value="GENE 9195-RELATED"/>
    <property type="match status" value="1"/>
</dbReference>
<feature type="compositionally biased region" description="Basic and acidic residues" evidence="3">
    <location>
        <begin position="3615"/>
        <end position="3627"/>
    </location>
</feature>
<feature type="coiled-coil region" evidence="2">
    <location>
        <begin position="3751"/>
        <end position="3779"/>
    </location>
</feature>
<dbReference type="InterPro" id="IPR001368">
    <property type="entry name" value="TNFR/NGFR_Cys_rich_reg"/>
</dbReference>
<dbReference type="EMBL" id="MPUH01000045">
    <property type="protein sequence ID" value="OMJ93310.1"/>
    <property type="molecule type" value="Genomic_DNA"/>
</dbReference>
<dbReference type="InterPro" id="IPR009030">
    <property type="entry name" value="Growth_fac_rcpt_cys_sf"/>
</dbReference>
<dbReference type="Proteomes" id="UP000187209">
    <property type="component" value="Unassembled WGS sequence"/>
</dbReference>
<dbReference type="SUPFAM" id="SSF57184">
    <property type="entry name" value="Growth factor receptor domain"/>
    <property type="match status" value="4"/>
</dbReference>
<feature type="domain" description="TNFR-Cys" evidence="6">
    <location>
        <begin position="2717"/>
        <end position="2754"/>
    </location>
</feature>
<feature type="signal peptide" evidence="5">
    <location>
        <begin position="1"/>
        <end position="16"/>
    </location>
</feature>
<feature type="repeat" description="TNFR-Cys" evidence="1">
    <location>
        <begin position="2717"/>
        <end position="2754"/>
    </location>
</feature>
<evidence type="ECO:0000256" key="4">
    <source>
        <dbReference type="SAM" id="Phobius"/>
    </source>
</evidence>
<evidence type="ECO:0000256" key="5">
    <source>
        <dbReference type="SAM" id="SignalP"/>
    </source>
</evidence>
<dbReference type="OrthoDB" id="347037at2759"/>
<evidence type="ECO:0000313" key="8">
    <source>
        <dbReference type="Proteomes" id="UP000187209"/>
    </source>
</evidence>
<proteinExistence type="predicted"/>